<dbReference type="Gene3D" id="3.30.2350.10">
    <property type="entry name" value="Pseudouridine synthase"/>
    <property type="match status" value="1"/>
</dbReference>
<dbReference type="InterPro" id="IPR006145">
    <property type="entry name" value="PsdUridine_synth_RsuA/RluA"/>
</dbReference>
<dbReference type="NCBIfam" id="TIGR00005">
    <property type="entry name" value="rluA_subfam"/>
    <property type="match status" value="1"/>
</dbReference>
<keyword evidence="8" id="KW-1185">Reference proteome</keyword>
<dbReference type="AlphaFoldDB" id="A0A3N1NVW8"/>
<dbReference type="GO" id="GO:0000455">
    <property type="term" value="P:enzyme-directed rRNA pseudouridine synthesis"/>
    <property type="evidence" value="ECO:0007669"/>
    <property type="project" value="TreeGrafter"/>
</dbReference>
<dbReference type="GO" id="GO:0140098">
    <property type="term" value="F:catalytic activity, acting on RNA"/>
    <property type="evidence" value="ECO:0007669"/>
    <property type="project" value="UniProtKB-ARBA"/>
</dbReference>
<keyword evidence="3 5" id="KW-0413">Isomerase</keyword>
<dbReference type="Pfam" id="PF00849">
    <property type="entry name" value="PseudoU_synth_2"/>
    <property type="match status" value="1"/>
</dbReference>
<dbReference type="InterPro" id="IPR006225">
    <property type="entry name" value="PsdUridine_synth_RluC/D"/>
</dbReference>
<dbReference type="PANTHER" id="PTHR21600">
    <property type="entry name" value="MITOCHONDRIAL RNA PSEUDOURIDINE SYNTHASE"/>
    <property type="match status" value="1"/>
</dbReference>
<feature type="active site" evidence="4">
    <location>
        <position position="57"/>
    </location>
</feature>
<dbReference type="SUPFAM" id="SSF55120">
    <property type="entry name" value="Pseudouridine synthase"/>
    <property type="match status" value="1"/>
</dbReference>
<dbReference type="GO" id="GO:0008033">
    <property type="term" value="P:tRNA processing"/>
    <property type="evidence" value="ECO:0007669"/>
    <property type="project" value="UniProtKB-KW"/>
</dbReference>
<evidence type="ECO:0000256" key="3">
    <source>
        <dbReference type="ARBA" id="ARBA00023235"/>
    </source>
</evidence>
<feature type="domain" description="Pseudouridine synthase RsuA/RluA-like" evidence="6">
    <location>
        <begin position="16"/>
        <end position="162"/>
    </location>
</feature>
<accession>A0A3N1NVW8</accession>
<protein>
    <recommendedName>
        <fullName evidence="5">Pseudouridine synthase</fullName>
        <ecNumber evidence="5">5.4.99.-</ecNumber>
    </recommendedName>
</protein>
<name>A0A3N1NVW8_9GAMM</name>
<reference evidence="7 8" key="1">
    <citation type="submission" date="2018-11" db="EMBL/GenBank/DDBJ databases">
        <title>Genomic Encyclopedia of Type Strains, Phase IV (KMG-IV): sequencing the most valuable type-strain genomes for metagenomic binning, comparative biology and taxonomic classification.</title>
        <authorList>
            <person name="Goeker M."/>
        </authorList>
    </citation>
    <scope>NUCLEOTIDE SEQUENCE [LARGE SCALE GENOMIC DNA]</scope>
    <source>
        <strain evidence="7 8">DSM 16974</strain>
    </source>
</reference>
<comment type="caution">
    <text evidence="7">The sequence shown here is derived from an EMBL/GenBank/DDBJ whole genome shotgun (WGS) entry which is preliminary data.</text>
</comment>
<evidence type="ECO:0000259" key="6">
    <source>
        <dbReference type="Pfam" id="PF00849"/>
    </source>
</evidence>
<evidence type="ECO:0000256" key="4">
    <source>
        <dbReference type="PIRSR" id="PIRSR606225-1"/>
    </source>
</evidence>
<dbReference type="PANTHER" id="PTHR21600:SF91">
    <property type="entry name" value="DUAL-SPECIFICITY RNA PSEUDOURIDINE SYNTHASE RLUA"/>
    <property type="match status" value="1"/>
</dbReference>
<dbReference type="InterPro" id="IPR050188">
    <property type="entry name" value="RluA_PseudoU_synthase"/>
</dbReference>
<comment type="similarity">
    <text evidence="1 5">Belongs to the pseudouridine synthase RluA family.</text>
</comment>
<dbReference type="CDD" id="cd02869">
    <property type="entry name" value="PseudoU_synth_RluA_like"/>
    <property type="match status" value="1"/>
</dbReference>
<dbReference type="EMBL" id="RJUK01000001">
    <property type="protein sequence ID" value="ROQ20019.1"/>
    <property type="molecule type" value="Genomic_DNA"/>
</dbReference>
<sequence>MGTVVLPEIVYADDTLLVVNKPAGLLTVPGRGPEKQDCLINRLLVPYPNARIVHRLDQATSGLVVIPLGYEAQKHLARQFEQRSVHKCYTAVVGGVMADEAGEVDLPLICDWPNRPRQKVDYNDGKAALTRYRVLQRSADATWVALEPVTGRSHQLRVHMQALGHPILGDNLYATPAYLAASDRLLLHATTIEFTHPQTGSPVHCESPPVF</sequence>
<proteinExistence type="inferred from homology"/>
<dbReference type="OrthoDB" id="9807829at2"/>
<gene>
    <name evidence="7" type="ORF">EDC38_0612</name>
</gene>
<dbReference type="RefSeq" id="WP_123637269.1">
    <property type="nucleotide sequence ID" value="NZ_RJUK01000001.1"/>
</dbReference>
<comment type="function">
    <text evidence="5">Responsible for synthesis of pseudouridine from uracil.</text>
</comment>
<evidence type="ECO:0000313" key="8">
    <source>
        <dbReference type="Proteomes" id="UP000273643"/>
    </source>
</evidence>
<evidence type="ECO:0000256" key="5">
    <source>
        <dbReference type="RuleBase" id="RU362028"/>
    </source>
</evidence>
<comment type="catalytic activity">
    <reaction evidence="5">
        <text>a uridine in RNA = a pseudouridine in RNA</text>
        <dbReference type="Rhea" id="RHEA:48348"/>
        <dbReference type="Rhea" id="RHEA-COMP:12068"/>
        <dbReference type="Rhea" id="RHEA-COMP:12069"/>
        <dbReference type="ChEBI" id="CHEBI:65314"/>
        <dbReference type="ChEBI" id="CHEBI:65315"/>
    </reaction>
</comment>
<dbReference type="InterPro" id="IPR020103">
    <property type="entry name" value="PsdUridine_synth_cat_dom_sf"/>
</dbReference>
<dbReference type="GO" id="GO:0009982">
    <property type="term" value="F:pseudouridine synthase activity"/>
    <property type="evidence" value="ECO:0007669"/>
    <property type="project" value="InterPro"/>
</dbReference>
<dbReference type="EC" id="5.4.99.-" evidence="5"/>
<dbReference type="GO" id="GO:0003723">
    <property type="term" value="F:RNA binding"/>
    <property type="evidence" value="ECO:0007669"/>
    <property type="project" value="InterPro"/>
</dbReference>
<keyword evidence="2" id="KW-0819">tRNA processing</keyword>
<evidence type="ECO:0000313" key="7">
    <source>
        <dbReference type="EMBL" id="ROQ20019.1"/>
    </source>
</evidence>
<organism evidence="7 8">
    <name type="scientific">Marinimicrobium koreense</name>
    <dbReference type="NCBI Taxonomy" id="306545"/>
    <lineage>
        <taxon>Bacteria</taxon>
        <taxon>Pseudomonadati</taxon>
        <taxon>Pseudomonadota</taxon>
        <taxon>Gammaproteobacteria</taxon>
        <taxon>Cellvibrionales</taxon>
        <taxon>Cellvibrionaceae</taxon>
        <taxon>Marinimicrobium</taxon>
    </lineage>
</organism>
<evidence type="ECO:0000256" key="1">
    <source>
        <dbReference type="ARBA" id="ARBA00010876"/>
    </source>
</evidence>
<evidence type="ECO:0000256" key="2">
    <source>
        <dbReference type="ARBA" id="ARBA00022694"/>
    </source>
</evidence>
<dbReference type="Proteomes" id="UP000273643">
    <property type="component" value="Unassembled WGS sequence"/>
</dbReference>